<organism evidence="2 3">
    <name type="scientific">Blastomyces parvus</name>
    <dbReference type="NCBI Taxonomy" id="2060905"/>
    <lineage>
        <taxon>Eukaryota</taxon>
        <taxon>Fungi</taxon>
        <taxon>Dikarya</taxon>
        <taxon>Ascomycota</taxon>
        <taxon>Pezizomycotina</taxon>
        <taxon>Eurotiomycetes</taxon>
        <taxon>Eurotiomycetidae</taxon>
        <taxon>Onygenales</taxon>
        <taxon>Ajellomycetaceae</taxon>
        <taxon>Blastomyces</taxon>
    </lineage>
</organism>
<keyword evidence="3" id="KW-1185">Reference proteome</keyword>
<feature type="compositionally biased region" description="Acidic residues" evidence="1">
    <location>
        <begin position="288"/>
        <end position="300"/>
    </location>
</feature>
<dbReference type="STRING" id="2060905.A0A2B7XMD4"/>
<reference evidence="2 3" key="1">
    <citation type="submission" date="2017-10" db="EMBL/GenBank/DDBJ databases">
        <title>Comparative genomics in systemic dimorphic fungi from Ajellomycetaceae.</title>
        <authorList>
            <person name="Munoz J.F."/>
            <person name="Mcewen J.G."/>
            <person name="Clay O.K."/>
            <person name="Cuomo C.A."/>
        </authorList>
    </citation>
    <scope>NUCLEOTIDE SEQUENCE [LARGE SCALE GENOMIC DNA]</scope>
    <source>
        <strain evidence="2 3">UAMH130</strain>
    </source>
</reference>
<proteinExistence type="predicted"/>
<evidence type="ECO:0000313" key="2">
    <source>
        <dbReference type="EMBL" id="PGH09812.1"/>
    </source>
</evidence>
<evidence type="ECO:0000256" key="1">
    <source>
        <dbReference type="SAM" id="MobiDB-lite"/>
    </source>
</evidence>
<accession>A0A2B7XMD4</accession>
<name>A0A2B7XMD4_9EURO</name>
<gene>
    <name evidence="2" type="ORF">GX51_00499</name>
</gene>
<protein>
    <submittedName>
        <fullName evidence="2">Uncharacterized protein</fullName>
    </submittedName>
</protein>
<dbReference type="AlphaFoldDB" id="A0A2B7XMD4"/>
<comment type="caution">
    <text evidence="2">The sequence shown here is derived from an EMBL/GenBank/DDBJ whole genome shotgun (WGS) entry which is preliminary data.</text>
</comment>
<feature type="region of interest" description="Disordered" evidence="1">
    <location>
        <begin position="193"/>
        <end position="217"/>
    </location>
</feature>
<sequence length="309" mass="34825">MSKKSQPLRDATKVEEEYPPPNFDRHKYLEKPSNDVRVCVNAAKSQYLSVVTNAGNKFVATVQYLHLELQKQKREDLGYFGEFSVKDFLNRVLKLRLNSDEAIKNEETYYDIRNGKISDKDGFQVKYEVTTVFWLFQLAKLHLEKRIKMDNWPKDRVLNEGYEDFRNEYDTYFLPDDDPEDIIKAALKWVESPDGKAGDTQSDDAAGTPSRASSTLSRGARALLQCSYAAGNPSPDPDALRTSAGTLVYLGDHLSDALGALSLGSNTMRSPARDPLPVSDRSATPRFDDDDEFIPSDDDQLTVIGSDLY</sequence>
<dbReference type="Proteomes" id="UP000224080">
    <property type="component" value="Unassembled WGS sequence"/>
</dbReference>
<dbReference type="EMBL" id="PDNC01000003">
    <property type="protein sequence ID" value="PGH09812.1"/>
    <property type="molecule type" value="Genomic_DNA"/>
</dbReference>
<feature type="region of interest" description="Disordered" evidence="1">
    <location>
        <begin position="1"/>
        <end position="27"/>
    </location>
</feature>
<feature type="region of interest" description="Disordered" evidence="1">
    <location>
        <begin position="264"/>
        <end position="309"/>
    </location>
</feature>
<dbReference type="OrthoDB" id="4188598at2759"/>
<evidence type="ECO:0000313" key="3">
    <source>
        <dbReference type="Proteomes" id="UP000224080"/>
    </source>
</evidence>